<evidence type="ECO:0000259" key="3">
    <source>
        <dbReference type="PROSITE" id="PS50200"/>
    </source>
</evidence>
<dbReference type="PANTHER" id="PTHR24135">
    <property type="entry name" value="SH3 AND MULTIPLE ANKYRIN REPEAT DOMAINS PROTEIN"/>
    <property type="match status" value="1"/>
</dbReference>
<dbReference type="SUPFAM" id="SSF47769">
    <property type="entry name" value="SAM/Pointed domain"/>
    <property type="match status" value="1"/>
</dbReference>
<dbReference type="SMART" id="SM00314">
    <property type="entry name" value="RA"/>
    <property type="match status" value="1"/>
</dbReference>
<evidence type="ECO:0000313" key="5">
    <source>
        <dbReference type="Proteomes" id="UP000761534"/>
    </source>
</evidence>
<dbReference type="SMART" id="SM00454">
    <property type="entry name" value="SAM"/>
    <property type="match status" value="1"/>
</dbReference>
<dbReference type="Gene3D" id="3.10.20.90">
    <property type="entry name" value="Phosphatidylinositol 3-kinase Catalytic Subunit, Chain A, domain 1"/>
    <property type="match status" value="1"/>
</dbReference>
<dbReference type="InterPro" id="IPR001660">
    <property type="entry name" value="SAM"/>
</dbReference>
<name>A0A642VB81_9ASCO</name>
<feature type="compositionally biased region" description="Low complexity" evidence="1">
    <location>
        <begin position="349"/>
        <end position="363"/>
    </location>
</feature>
<feature type="domain" description="Ras-associating" evidence="3">
    <location>
        <begin position="272"/>
        <end position="349"/>
    </location>
</feature>
<dbReference type="OrthoDB" id="445896at2759"/>
<dbReference type="SUPFAM" id="SSF54236">
    <property type="entry name" value="Ubiquitin-like"/>
    <property type="match status" value="1"/>
</dbReference>
<dbReference type="Pfam" id="PF00788">
    <property type="entry name" value="RA"/>
    <property type="match status" value="1"/>
</dbReference>
<sequence length="375" mass="41030">MSIYEDSSPYAASVLEWDVDKVGRWISYLGLGTYSACFIDNSITGDVLIHLDQADLGEIGVKSVGHRLRILKAIYEIIIRQDIPMDGDHYIPPTVVEAKGDIPASLVQSLEIRDERMGYAETEIRKLNEGIHKLREDLLPIFRMAKESKPLPTPDAPQSSPGNMHVSTSSPTLNATASPPLQVTSPTYSSQPQLQTTSNQQQQQSQPGGGLPSPGIKRIISKKSIGALSTNSSAARSPTQQEWFDENSKYKQQQKPATTPGSGGTNSSSSPSSEPFKSFRVTMEDPCYKVLPAALRKYKISGDWRQYALMVCYGDQERVLGLEEKPLIIFKELQDAGKRPVFMLRQLDNSSSSNPSSSSSKNNRVVVGGTPGGVL</sequence>
<feature type="domain" description="SAM" evidence="2">
    <location>
        <begin position="17"/>
        <end position="80"/>
    </location>
</feature>
<dbReference type="VEuPathDB" id="FungiDB:TRICI_002570"/>
<accession>A0A642VB81</accession>
<dbReference type="GO" id="GO:0007165">
    <property type="term" value="P:signal transduction"/>
    <property type="evidence" value="ECO:0007669"/>
    <property type="project" value="InterPro"/>
</dbReference>
<dbReference type="PROSITE" id="PS50200">
    <property type="entry name" value="RA"/>
    <property type="match status" value="1"/>
</dbReference>
<feature type="compositionally biased region" description="Polar residues" evidence="1">
    <location>
        <begin position="156"/>
        <end position="188"/>
    </location>
</feature>
<protein>
    <recommendedName>
        <fullName evidence="6">Protein STE50</fullName>
    </recommendedName>
</protein>
<dbReference type="InterPro" id="IPR029071">
    <property type="entry name" value="Ubiquitin-like_domsf"/>
</dbReference>
<organism evidence="4 5">
    <name type="scientific">Trichomonascus ciferrii</name>
    <dbReference type="NCBI Taxonomy" id="44093"/>
    <lineage>
        <taxon>Eukaryota</taxon>
        <taxon>Fungi</taxon>
        <taxon>Dikarya</taxon>
        <taxon>Ascomycota</taxon>
        <taxon>Saccharomycotina</taxon>
        <taxon>Dipodascomycetes</taxon>
        <taxon>Dipodascales</taxon>
        <taxon>Trichomonascaceae</taxon>
        <taxon>Trichomonascus</taxon>
        <taxon>Trichomonascus ciferrii complex</taxon>
    </lineage>
</organism>
<dbReference type="CDD" id="cd01786">
    <property type="entry name" value="RA_STE50"/>
    <property type="match status" value="1"/>
</dbReference>
<feature type="compositionally biased region" description="Low complexity" evidence="1">
    <location>
        <begin position="189"/>
        <end position="206"/>
    </location>
</feature>
<dbReference type="AlphaFoldDB" id="A0A642VB81"/>
<feature type="compositionally biased region" description="Low complexity" evidence="1">
    <location>
        <begin position="213"/>
        <end position="226"/>
    </location>
</feature>
<feature type="region of interest" description="Disordered" evidence="1">
    <location>
        <begin position="347"/>
        <end position="375"/>
    </location>
</feature>
<dbReference type="Gene3D" id="1.10.150.50">
    <property type="entry name" value="Transcription Factor, Ets-1"/>
    <property type="match status" value="1"/>
</dbReference>
<evidence type="ECO:0000256" key="1">
    <source>
        <dbReference type="SAM" id="MobiDB-lite"/>
    </source>
</evidence>
<keyword evidence="5" id="KW-1185">Reference proteome</keyword>
<dbReference type="PROSITE" id="PS50105">
    <property type="entry name" value="SAM_DOMAIN"/>
    <property type="match status" value="1"/>
</dbReference>
<dbReference type="InterPro" id="IPR013761">
    <property type="entry name" value="SAM/pointed_sf"/>
</dbReference>
<feature type="compositionally biased region" description="Polar residues" evidence="1">
    <location>
        <begin position="227"/>
        <end position="242"/>
    </location>
</feature>
<feature type="compositionally biased region" description="Low complexity" evidence="1">
    <location>
        <begin position="256"/>
        <end position="273"/>
    </location>
</feature>
<evidence type="ECO:0000259" key="2">
    <source>
        <dbReference type="PROSITE" id="PS50105"/>
    </source>
</evidence>
<dbReference type="EMBL" id="SWFS01000179">
    <property type="protein sequence ID" value="KAA8915213.1"/>
    <property type="molecule type" value="Genomic_DNA"/>
</dbReference>
<dbReference type="PANTHER" id="PTHR24135:SF28">
    <property type="entry name" value="LD13733P"/>
    <property type="match status" value="1"/>
</dbReference>
<dbReference type="GO" id="GO:0030160">
    <property type="term" value="F:synaptic receptor adaptor activity"/>
    <property type="evidence" value="ECO:0007669"/>
    <property type="project" value="TreeGrafter"/>
</dbReference>
<evidence type="ECO:0000313" key="4">
    <source>
        <dbReference type="EMBL" id="KAA8915213.1"/>
    </source>
</evidence>
<dbReference type="InterPro" id="IPR051569">
    <property type="entry name" value="SHANK"/>
</dbReference>
<dbReference type="Proteomes" id="UP000761534">
    <property type="component" value="Unassembled WGS sequence"/>
</dbReference>
<evidence type="ECO:0008006" key="6">
    <source>
        <dbReference type="Google" id="ProtNLM"/>
    </source>
</evidence>
<dbReference type="InterPro" id="IPR000159">
    <property type="entry name" value="RA_dom"/>
</dbReference>
<comment type="caution">
    <text evidence="4">The sequence shown here is derived from an EMBL/GenBank/DDBJ whole genome shotgun (WGS) entry which is preliminary data.</text>
</comment>
<proteinExistence type="predicted"/>
<dbReference type="Pfam" id="PF00536">
    <property type="entry name" value="SAM_1"/>
    <property type="match status" value="1"/>
</dbReference>
<dbReference type="GO" id="GO:0035255">
    <property type="term" value="F:ionotropic glutamate receptor binding"/>
    <property type="evidence" value="ECO:0007669"/>
    <property type="project" value="TreeGrafter"/>
</dbReference>
<gene>
    <name evidence="4" type="ORF">TRICI_002570</name>
</gene>
<feature type="region of interest" description="Disordered" evidence="1">
    <location>
        <begin position="148"/>
        <end position="277"/>
    </location>
</feature>
<reference evidence="4" key="1">
    <citation type="journal article" date="2019" name="G3 (Bethesda)">
        <title>Genome Assemblies of Two Rare Opportunistic Yeast Pathogens: Diutina rugosa (syn. Candida rugosa) and Trichomonascus ciferrii (syn. Candida ciferrii).</title>
        <authorList>
            <person name="Mixao V."/>
            <person name="Saus E."/>
            <person name="Hansen A.P."/>
            <person name="Lass-Florl C."/>
            <person name="Gabaldon T."/>
        </authorList>
    </citation>
    <scope>NUCLEOTIDE SEQUENCE</scope>
    <source>
        <strain evidence="4">CBS 4856</strain>
    </source>
</reference>